<keyword evidence="1" id="KW-0378">Hydrolase</keyword>
<dbReference type="SUPFAM" id="SSF82171">
    <property type="entry name" value="DPP6 N-terminal domain-like"/>
    <property type="match status" value="1"/>
</dbReference>
<evidence type="ECO:0000259" key="2">
    <source>
        <dbReference type="Pfam" id="PF00326"/>
    </source>
</evidence>
<sequence>MLTPEDVAKLEYISNAIISEDGDHIAYQLLVPTDPTVENAPAKNHLYVYDRTAGTSTALVTDFSAGNIKFKPGSSSITFTARREGDKMTALYEITPSGGEPKKLYEFEGSISSYDWHPNKNQLAFISQKSKEKTEGELPYKPEIYETELQNNSGFMVDLNSQDPKELEVDGHVSALQWSPEGKNLAVSAAPSSLVDDFYTSQRIYIVDANTGKVTAEVDHKAKLGMLAWSPDGKRLAFIAGADQHDPIDGSIFISEITGGSPVILQRDFTGKFESLSWVDNKTMAFLASEGVYSSLGRLNLNGKLERTYENKDLNIIRFSASDNNTLALVANAAQHPNELFVMNAKGKSPERITTSNSWLEEKQMGRQERISYKASDGMEIEGILIHPLNSSGKIPLITVVHGGPEAHYDNGWLTGYNMPGQVGAGQGYAVFYPNYRGSTGRGVEFSMTSQGDPAGKEFDDIIDGIDFLIENHNVDRDKVGVTGGSYGGYATAWMSTRHTERFAAGVMSVGISNNISKWGTSDIPEEMFLVHSRKRIWDDYQFYLERSPIYYADQANTPLLILHGKEDTRVDPGQSYELYRHIKTRTDTPVRLVLYPGEGHGNRNSTARYDYNLRMMRWFDTYLKENNREVPETSLALPMSH</sequence>
<dbReference type="InterPro" id="IPR001375">
    <property type="entry name" value="Peptidase_S9_cat"/>
</dbReference>
<dbReference type="InterPro" id="IPR029058">
    <property type="entry name" value="AB_hydrolase_fold"/>
</dbReference>
<comment type="caution">
    <text evidence="3">The sequence shown here is derived from an EMBL/GenBank/DDBJ whole genome shotgun (WGS) entry which is preliminary data.</text>
</comment>
<dbReference type="EMBL" id="BMXB01000003">
    <property type="protein sequence ID" value="GHA33793.1"/>
    <property type="molecule type" value="Genomic_DNA"/>
</dbReference>
<dbReference type="InterPro" id="IPR011042">
    <property type="entry name" value="6-blade_b-propeller_TolB-like"/>
</dbReference>
<reference evidence="3" key="1">
    <citation type="journal article" date="2014" name="Int. J. Syst. Evol. Microbiol.">
        <title>Complete genome sequence of Corynebacterium casei LMG S-19264T (=DSM 44701T), isolated from a smear-ripened cheese.</title>
        <authorList>
            <consortium name="US DOE Joint Genome Institute (JGI-PGF)"/>
            <person name="Walter F."/>
            <person name="Albersmeier A."/>
            <person name="Kalinowski J."/>
            <person name="Ruckert C."/>
        </authorList>
    </citation>
    <scope>NUCLEOTIDE SEQUENCE</scope>
    <source>
        <strain evidence="3">KCTC 12719</strain>
    </source>
</reference>
<evidence type="ECO:0000256" key="1">
    <source>
        <dbReference type="ARBA" id="ARBA00022801"/>
    </source>
</evidence>
<protein>
    <submittedName>
        <fullName evidence="3">Prolyl oligopeptidase</fullName>
    </submittedName>
</protein>
<organism evidence="3 4">
    <name type="scientific">Salinimicrobium marinum</name>
    <dbReference type="NCBI Taxonomy" id="680283"/>
    <lineage>
        <taxon>Bacteria</taxon>
        <taxon>Pseudomonadati</taxon>
        <taxon>Bacteroidota</taxon>
        <taxon>Flavobacteriia</taxon>
        <taxon>Flavobacteriales</taxon>
        <taxon>Flavobacteriaceae</taxon>
        <taxon>Salinimicrobium</taxon>
    </lineage>
</organism>
<dbReference type="GO" id="GO:0006508">
    <property type="term" value="P:proteolysis"/>
    <property type="evidence" value="ECO:0007669"/>
    <property type="project" value="InterPro"/>
</dbReference>
<proteinExistence type="predicted"/>
<gene>
    <name evidence="3" type="ORF">GCM10007103_14180</name>
</gene>
<dbReference type="PANTHER" id="PTHR42776:SF27">
    <property type="entry name" value="DIPEPTIDYL PEPTIDASE FAMILY MEMBER 6"/>
    <property type="match status" value="1"/>
</dbReference>
<name>A0A918VY93_9FLAO</name>
<evidence type="ECO:0000313" key="3">
    <source>
        <dbReference type="EMBL" id="GHA33793.1"/>
    </source>
</evidence>
<dbReference type="Gene3D" id="2.120.10.30">
    <property type="entry name" value="TolB, C-terminal domain"/>
    <property type="match status" value="2"/>
</dbReference>
<dbReference type="Proteomes" id="UP000610456">
    <property type="component" value="Unassembled WGS sequence"/>
</dbReference>
<dbReference type="GO" id="GO:0004252">
    <property type="term" value="F:serine-type endopeptidase activity"/>
    <property type="evidence" value="ECO:0007669"/>
    <property type="project" value="TreeGrafter"/>
</dbReference>
<dbReference type="SUPFAM" id="SSF53474">
    <property type="entry name" value="alpha/beta-Hydrolases"/>
    <property type="match status" value="1"/>
</dbReference>
<accession>A0A918VY93</accession>
<dbReference type="Pfam" id="PF00326">
    <property type="entry name" value="Peptidase_S9"/>
    <property type="match status" value="1"/>
</dbReference>
<dbReference type="Gene3D" id="3.40.50.1820">
    <property type="entry name" value="alpha/beta hydrolase"/>
    <property type="match status" value="1"/>
</dbReference>
<dbReference type="AlphaFoldDB" id="A0A918VY93"/>
<keyword evidence="4" id="KW-1185">Reference proteome</keyword>
<reference evidence="3" key="2">
    <citation type="submission" date="2020-09" db="EMBL/GenBank/DDBJ databases">
        <authorList>
            <person name="Sun Q."/>
            <person name="Kim S."/>
        </authorList>
    </citation>
    <scope>NUCLEOTIDE SEQUENCE</scope>
    <source>
        <strain evidence="3">KCTC 12719</strain>
    </source>
</reference>
<dbReference type="PANTHER" id="PTHR42776">
    <property type="entry name" value="SERINE PEPTIDASE S9 FAMILY MEMBER"/>
    <property type="match status" value="1"/>
</dbReference>
<feature type="domain" description="Peptidase S9 prolyl oligopeptidase catalytic" evidence="2">
    <location>
        <begin position="423"/>
        <end position="626"/>
    </location>
</feature>
<evidence type="ECO:0000313" key="4">
    <source>
        <dbReference type="Proteomes" id="UP000610456"/>
    </source>
</evidence>